<feature type="transmembrane region" description="Helical" evidence="1">
    <location>
        <begin position="597"/>
        <end position="614"/>
    </location>
</feature>
<keyword evidence="5" id="KW-1185">Reference proteome</keyword>
<evidence type="ECO:0000313" key="4">
    <source>
        <dbReference type="EMBL" id="KAL2812650.1"/>
    </source>
</evidence>
<dbReference type="InterPro" id="IPR018820">
    <property type="entry name" value="BRE4-related_DUF2421"/>
</dbReference>
<feature type="transmembrane region" description="Helical" evidence="1">
    <location>
        <begin position="206"/>
        <end position="225"/>
    </location>
</feature>
<feature type="domain" description="DUF2421" evidence="2">
    <location>
        <begin position="760"/>
        <end position="968"/>
    </location>
</feature>
<protein>
    <recommendedName>
        <fullName evidence="6">ER transporter 6TM N-terminal domain-containing protein</fullName>
    </recommendedName>
</protein>
<feature type="transmembrane region" description="Helical" evidence="1">
    <location>
        <begin position="649"/>
        <end position="669"/>
    </location>
</feature>
<dbReference type="Proteomes" id="UP001610334">
    <property type="component" value="Unassembled WGS sequence"/>
</dbReference>
<dbReference type="InterPro" id="IPR018823">
    <property type="entry name" value="ArAE_2_N"/>
</dbReference>
<feature type="transmembrane region" description="Helical" evidence="1">
    <location>
        <begin position="82"/>
        <end position="103"/>
    </location>
</feature>
<proteinExistence type="predicted"/>
<dbReference type="EMBL" id="JBFXLT010000046">
    <property type="protein sequence ID" value="KAL2812650.1"/>
    <property type="molecule type" value="Genomic_DNA"/>
</dbReference>
<feature type="transmembrane region" description="Helical" evidence="1">
    <location>
        <begin position="28"/>
        <end position="49"/>
    </location>
</feature>
<dbReference type="PANTHER" id="PTHR37994">
    <property type="entry name" value="ARAE_2_N DOMAIN-CONTAINING PROTEIN-RELATED"/>
    <property type="match status" value="1"/>
</dbReference>
<dbReference type="Pfam" id="PF10337">
    <property type="entry name" value="ArAE_2_N"/>
    <property type="match status" value="1"/>
</dbReference>
<gene>
    <name evidence="4" type="ORF">BJX63DRAFT_396265</name>
</gene>
<feature type="transmembrane region" description="Helical" evidence="1">
    <location>
        <begin position="176"/>
        <end position="194"/>
    </location>
</feature>
<name>A0ABR4HB37_9EURO</name>
<feature type="transmembrane region" description="Helical" evidence="1">
    <location>
        <begin position="147"/>
        <end position="164"/>
    </location>
</feature>
<organism evidence="4 5">
    <name type="scientific">Aspergillus granulosus</name>
    <dbReference type="NCBI Taxonomy" id="176169"/>
    <lineage>
        <taxon>Eukaryota</taxon>
        <taxon>Fungi</taxon>
        <taxon>Dikarya</taxon>
        <taxon>Ascomycota</taxon>
        <taxon>Pezizomycotina</taxon>
        <taxon>Eurotiomycetes</taxon>
        <taxon>Eurotiomycetidae</taxon>
        <taxon>Eurotiales</taxon>
        <taxon>Aspergillaceae</taxon>
        <taxon>Aspergillus</taxon>
        <taxon>Aspergillus subgen. Nidulantes</taxon>
    </lineage>
</organism>
<feature type="transmembrane region" description="Helical" evidence="1">
    <location>
        <begin position="701"/>
        <end position="719"/>
    </location>
</feature>
<comment type="caution">
    <text evidence="4">The sequence shown here is derived from an EMBL/GenBank/DDBJ whole genome shotgun (WGS) entry which is preliminary data.</text>
</comment>
<feature type="transmembrane region" description="Helical" evidence="1">
    <location>
        <begin position="675"/>
        <end position="694"/>
    </location>
</feature>
<reference evidence="4 5" key="1">
    <citation type="submission" date="2024-07" db="EMBL/GenBank/DDBJ databases">
        <title>Section-level genome sequencing and comparative genomics of Aspergillus sections Usti and Cavernicolus.</title>
        <authorList>
            <consortium name="Lawrence Berkeley National Laboratory"/>
            <person name="Nybo J.L."/>
            <person name="Vesth T.C."/>
            <person name="Theobald S."/>
            <person name="Frisvad J.C."/>
            <person name="Larsen T.O."/>
            <person name="Kjaerboelling I."/>
            <person name="Rothschild-Mancinelli K."/>
            <person name="Lyhne E.K."/>
            <person name="Kogle M.E."/>
            <person name="Barry K."/>
            <person name="Clum A."/>
            <person name="Na H."/>
            <person name="Ledsgaard L."/>
            <person name="Lin J."/>
            <person name="Lipzen A."/>
            <person name="Kuo A."/>
            <person name="Riley R."/>
            <person name="Mondo S."/>
            <person name="Labutti K."/>
            <person name="Haridas S."/>
            <person name="Pangalinan J."/>
            <person name="Salamov A.A."/>
            <person name="Simmons B.A."/>
            <person name="Magnuson J.K."/>
            <person name="Chen J."/>
            <person name="Drula E."/>
            <person name="Henrissat B."/>
            <person name="Wiebenga A."/>
            <person name="Lubbers R.J."/>
            <person name="Gomes A.C."/>
            <person name="Makela M.R."/>
            <person name="Stajich J."/>
            <person name="Grigoriev I.V."/>
            <person name="Mortensen U.H."/>
            <person name="De Vries R.P."/>
            <person name="Baker S.E."/>
            <person name="Andersen M.R."/>
        </authorList>
    </citation>
    <scope>NUCLEOTIDE SEQUENCE [LARGE SCALE GENOMIC DNA]</scope>
    <source>
        <strain evidence="4 5">CBS 588.65</strain>
    </source>
</reference>
<dbReference type="Pfam" id="PF10334">
    <property type="entry name" value="BRE4"/>
    <property type="match status" value="1"/>
</dbReference>
<keyword evidence="1" id="KW-0472">Membrane</keyword>
<keyword evidence="1" id="KW-1133">Transmembrane helix</keyword>
<keyword evidence="1" id="KW-0812">Transmembrane</keyword>
<feature type="domain" description="Putative ER transporter 6TM N-terminal" evidence="3">
    <location>
        <begin position="14"/>
        <end position="455"/>
    </location>
</feature>
<feature type="transmembrane region" description="Helical" evidence="1">
    <location>
        <begin position="55"/>
        <end position="75"/>
    </location>
</feature>
<evidence type="ECO:0000313" key="5">
    <source>
        <dbReference type="Proteomes" id="UP001610334"/>
    </source>
</evidence>
<evidence type="ECO:0000256" key="1">
    <source>
        <dbReference type="SAM" id="Phobius"/>
    </source>
</evidence>
<accession>A0ABR4HB37</accession>
<dbReference type="PANTHER" id="PTHR37994:SF3">
    <property type="entry name" value="ER TRANSPORTER 6TM N-TERMINAL DOMAIN-CONTAINING PROTEIN"/>
    <property type="match status" value="1"/>
</dbReference>
<feature type="transmembrane region" description="Helical" evidence="1">
    <location>
        <begin position="739"/>
        <end position="758"/>
    </location>
</feature>
<evidence type="ECO:0008006" key="6">
    <source>
        <dbReference type="Google" id="ProtNLM"/>
    </source>
</evidence>
<evidence type="ECO:0000259" key="2">
    <source>
        <dbReference type="Pfam" id="PF10334"/>
    </source>
</evidence>
<evidence type="ECO:0000259" key="3">
    <source>
        <dbReference type="Pfam" id="PF10337"/>
    </source>
</evidence>
<sequence>MSVPETIEQPRRRLPPFLDHFNARELKIFFRCWVAVWVACILTFIQPVLSNFGAATFFASMVVFILPPSGVLFVYILGAVSLFIGICLAWAWGVITLKAALAIRPDAETQALLVSLQQAAGAEAQATGASASTIAQRLVFDGWMLDARITVIIYCMLCVFIYLLSRLRAANPKTALTSLFGIIITDIFLCYGPVLPSFNGTLPLSLVKPAAAGIGIGFACAILFFPRSTSNIILEGIEDVIELLKAPLQFSFAASSKGLREEDAKYLEKCQARVIAGYQKLEPSFAFLPLDFHIGPWGADTVKALQDPIRQLVVAILALSDFHRSSIKGDIQRNRLRERVLDTREGSPDEAKTKEVGAHQRAQLAELVNVLHEENYPIPEEVARQLRGTGLNGIEACLEGLTVIKESVEFIGRQHWYHKSTPAKHEQAYQRILTVLENLRESRTVFLRDMTEGLTDAYGPVLENLAADSHQPGNLSGIIVCMNFQEHMVTALDKTEALLAEVSNHFTSASRTRVWFPTSLKYAFAWAVGKNSKAPAMAAGETDNPDKAQVDEATKAAQEKKEPLLGARRGYRPRARHPVGKAILGIYHWFTSDEGLYALRMVIVTIAVSIPAVLPSTAGFFYRERGLWGLIMGQTCLLVYMADFTFSVLSRVAGTIGGGLLGLVAWYIGSGDGAGNPYGLSAICAAMLVIFLWVRLYLPPNLLQGGIIAAATFLLTVAYSYVDTHIPSYGNPGVGYTVFWRRLLLVLIGIGAATIVQISPHPPSAARHISRTLSRSLRTLSDHYALLLSCWTHPQADGRAIAEPIWMQLAEVLHMLQDPISNLRFEFSSSRFDSTSLGEVRRICHMINNTLARLLVASAALPQKYRDRLALMTGMLDHRCIGEVMAVVGLCEQALRTGDAPPEILPTPLVRRALEYGRSHHKGYLLSSEMITDEDYRRYCVALAAYIRFLGSVDELVLVIKGVLGEAHLVADDLANQV</sequence>